<feature type="repeat" description="TPR" evidence="3">
    <location>
        <begin position="271"/>
        <end position="304"/>
    </location>
</feature>
<name>A0A263BU87_9BACI</name>
<keyword evidence="2 3" id="KW-0802">TPR repeat</keyword>
<proteinExistence type="predicted"/>
<dbReference type="AlphaFoldDB" id="A0A263BU87"/>
<keyword evidence="1" id="KW-0677">Repeat</keyword>
<comment type="caution">
    <text evidence="5">The sequence shown here is derived from an EMBL/GenBank/DDBJ whole genome shotgun (WGS) entry which is preliminary data.</text>
</comment>
<dbReference type="RefSeq" id="WP_094923814.1">
    <property type="nucleotide sequence ID" value="NZ_NPIA01000003.1"/>
</dbReference>
<evidence type="ECO:0000256" key="1">
    <source>
        <dbReference type="ARBA" id="ARBA00022737"/>
    </source>
</evidence>
<dbReference type="PANTHER" id="PTHR45586:SF15">
    <property type="entry name" value="TPR REPEAT-CONTAINING PROTEIN YPIA"/>
    <property type="match status" value="1"/>
</dbReference>
<dbReference type="PANTHER" id="PTHR45586">
    <property type="entry name" value="TPR REPEAT-CONTAINING PROTEIN PA4667"/>
    <property type="match status" value="1"/>
</dbReference>
<dbReference type="Pfam" id="PF13429">
    <property type="entry name" value="TPR_15"/>
    <property type="match status" value="1"/>
</dbReference>
<dbReference type="Proteomes" id="UP000217083">
    <property type="component" value="Unassembled WGS sequence"/>
</dbReference>
<feature type="coiled-coil region" evidence="4">
    <location>
        <begin position="338"/>
        <end position="379"/>
    </location>
</feature>
<gene>
    <name evidence="5" type="ORF">CIB95_07395</name>
</gene>
<reference evidence="6" key="1">
    <citation type="submission" date="2017-08" db="EMBL/GenBank/DDBJ databases">
        <authorList>
            <person name="Huang Z."/>
        </authorList>
    </citation>
    <scope>NUCLEOTIDE SEQUENCE [LARGE SCALE GENOMIC DNA]</scope>
    <source>
        <strain evidence="6">SA5d-4</strain>
    </source>
</reference>
<accession>A0A263BU87</accession>
<dbReference type="InterPro" id="IPR051012">
    <property type="entry name" value="CellSynth/LPSAsmb/PSIAsmb"/>
</dbReference>
<evidence type="ECO:0000256" key="2">
    <source>
        <dbReference type="ARBA" id="ARBA00022803"/>
    </source>
</evidence>
<feature type="repeat" description="TPR" evidence="3">
    <location>
        <begin position="203"/>
        <end position="236"/>
    </location>
</feature>
<reference evidence="5 6" key="2">
    <citation type="submission" date="2017-09" db="EMBL/GenBank/DDBJ databases">
        <title>Bacillus patelloidae sp. nov., isolated from the intestinal tract of a marine limpet.</title>
        <authorList>
            <person name="Liu R."/>
            <person name="Dong C."/>
            <person name="Shao Z."/>
        </authorList>
    </citation>
    <scope>NUCLEOTIDE SEQUENCE [LARGE SCALE GENOMIC DNA]</scope>
    <source>
        <strain evidence="5 6">SA5d-4</strain>
    </source>
</reference>
<evidence type="ECO:0000256" key="3">
    <source>
        <dbReference type="PROSITE-ProRule" id="PRU00339"/>
    </source>
</evidence>
<sequence>MEQLQDAVALVEQGKVEEGMQKIDQIALHCDDQTKYDIALLYYDWGIMDKTKELVEQLFLNYPDEAELQIFMAEVLVELGEEDEAIDYLLEISTENESYPRALLLLADLYQAQGLEEVAEQKLKEAKRVKPNEPIITLALAEFYLSHGHVKKSIPLYESLLENKKELSSYHIPLKLAEAYSASAMWLEALPYYEEGLDDYTDFDALNRYGFTLFKLEKYERAIEIYEKLKSLDYEYATVYIQLSAAYEAVENYEQALDQLEQGMKVDEFNPELYSKAGTLALKLKDEERAEKHLRNALVLDPAEHNATEALCALFRRQERSEDIIELLSSINELGESNQMFEWELASAQNKLENFSEALKHYENAYNVLNNNLEFLEEYGQFLVEEGNLKKALDIYKEATKLPGDTTHVQERIQELTERLQAW</sequence>
<dbReference type="InterPro" id="IPR019734">
    <property type="entry name" value="TPR_rpt"/>
</dbReference>
<keyword evidence="4" id="KW-0175">Coiled coil</keyword>
<evidence type="ECO:0000256" key="4">
    <source>
        <dbReference type="SAM" id="Coils"/>
    </source>
</evidence>
<dbReference type="EMBL" id="NPIA01000003">
    <property type="protein sequence ID" value="OZM57280.1"/>
    <property type="molecule type" value="Genomic_DNA"/>
</dbReference>
<keyword evidence="6" id="KW-1185">Reference proteome</keyword>
<evidence type="ECO:0000313" key="6">
    <source>
        <dbReference type="Proteomes" id="UP000217083"/>
    </source>
</evidence>
<dbReference type="PROSITE" id="PS50005">
    <property type="entry name" value="TPR"/>
    <property type="match status" value="3"/>
</dbReference>
<dbReference type="Gene3D" id="1.25.40.10">
    <property type="entry name" value="Tetratricopeptide repeat domain"/>
    <property type="match status" value="3"/>
</dbReference>
<dbReference type="SMART" id="SM00028">
    <property type="entry name" value="TPR"/>
    <property type="match status" value="8"/>
</dbReference>
<feature type="coiled-coil region" evidence="4">
    <location>
        <begin position="243"/>
        <end position="270"/>
    </location>
</feature>
<evidence type="ECO:0000313" key="5">
    <source>
        <dbReference type="EMBL" id="OZM57280.1"/>
    </source>
</evidence>
<feature type="repeat" description="TPR" evidence="3">
    <location>
        <begin position="237"/>
        <end position="270"/>
    </location>
</feature>
<dbReference type="InterPro" id="IPR011990">
    <property type="entry name" value="TPR-like_helical_dom_sf"/>
</dbReference>
<dbReference type="SUPFAM" id="SSF48452">
    <property type="entry name" value="TPR-like"/>
    <property type="match status" value="2"/>
</dbReference>
<protein>
    <submittedName>
        <fullName evidence="5">Uncharacterized protein</fullName>
    </submittedName>
</protein>
<organism evidence="5 6">
    <name type="scientific">Lottiidibacillus patelloidae</name>
    <dbReference type="NCBI Taxonomy" id="2670334"/>
    <lineage>
        <taxon>Bacteria</taxon>
        <taxon>Bacillati</taxon>
        <taxon>Bacillota</taxon>
        <taxon>Bacilli</taxon>
        <taxon>Bacillales</taxon>
        <taxon>Bacillaceae</taxon>
        <taxon>Lottiidibacillus</taxon>
    </lineage>
</organism>